<keyword evidence="4" id="KW-0804">Transcription</keyword>
<dbReference type="STRING" id="1385369.N825_04950"/>
<name>W9H4X9_9PROT</name>
<keyword evidence="8" id="KW-1185">Reference proteome</keyword>
<dbReference type="CDD" id="cd08440">
    <property type="entry name" value="PBP2_LTTR_like_4"/>
    <property type="match status" value="1"/>
</dbReference>
<evidence type="ECO:0000256" key="2">
    <source>
        <dbReference type="ARBA" id="ARBA00023015"/>
    </source>
</evidence>
<dbReference type="RefSeq" id="WP_037453527.1">
    <property type="nucleotide sequence ID" value="NZ_AVFL01000010.1"/>
</dbReference>
<dbReference type="InterPro" id="IPR005119">
    <property type="entry name" value="LysR_subst-bd"/>
</dbReference>
<proteinExistence type="inferred from homology"/>
<dbReference type="Pfam" id="PF00126">
    <property type="entry name" value="HTH_1"/>
    <property type="match status" value="1"/>
</dbReference>
<evidence type="ECO:0000259" key="6">
    <source>
        <dbReference type="PROSITE" id="PS50931"/>
    </source>
</evidence>
<evidence type="ECO:0000256" key="3">
    <source>
        <dbReference type="ARBA" id="ARBA00023125"/>
    </source>
</evidence>
<dbReference type="Pfam" id="PF03466">
    <property type="entry name" value="LysR_substrate"/>
    <property type="match status" value="1"/>
</dbReference>
<keyword evidence="3" id="KW-0238">DNA-binding</keyword>
<comment type="caution">
    <text evidence="7">The sequence shown here is derived from an EMBL/GenBank/DDBJ whole genome shotgun (WGS) entry which is preliminary data.</text>
</comment>
<dbReference type="Gene3D" id="1.10.10.10">
    <property type="entry name" value="Winged helix-like DNA-binding domain superfamily/Winged helix DNA-binding domain"/>
    <property type="match status" value="1"/>
</dbReference>
<dbReference type="FunFam" id="1.10.10.10:FF:000001">
    <property type="entry name" value="LysR family transcriptional regulator"/>
    <property type="match status" value="1"/>
</dbReference>
<evidence type="ECO:0000256" key="4">
    <source>
        <dbReference type="ARBA" id="ARBA00023163"/>
    </source>
</evidence>
<dbReference type="InterPro" id="IPR036388">
    <property type="entry name" value="WH-like_DNA-bd_sf"/>
</dbReference>
<dbReference type="PROSITE" id="PS50931">
    <property type="entry name" value="HTH_LYSR"/>
    <property type="match status" value="1"/>
</dbReference>
<evidence type="ECO:0000256" key="1">
    <source>
        <dbReference type="ARBA" id="ARBA00009437"/>
    </source>
</evidence>
<dbReference type="InterPro" id="IPR000847">
    <property type="entry name" value="LysR_HTH_N"/>
</dbReference>
<dbReference type="PANTHER" id="PTHR30419:SF8">
    <property type="entry name" value="NITROGEN ASSIMILATION TRANSCRIPTIONAL ACTIVATOR-RELATED"/>
    <property type="match status" value="1"/>
</dbReference>
<feature type="region of interest" description="Disordered" evidence="5">
    <location>
        <begin position="297"/>
        <end position="318"/>
    </location>
</feature>
<comment type="similarity">
    <text evidence="1">Belongs to the LysR transcriptional regulatory family.</text>
</comment>
<reference evidence="7 8" key="1">
    <citation type="submission" date="2013-08" db="EMBL/GenBank/DDBJ databases">
        <title>The genome sequence of Skermanella stibiiresistens.</title>
        <authorList>
            <person name="Zhu W."/>
            <person name="Wang G."/>
        </authorList>
    </citation>
    <scope>NUCLEOTIDE SEQUENCE [LARGE SCALE GENOMIC DNA]</scope>
    <source>
        <strain evidence="7 8">SB22</strain>
    </source>
</reference>
<evidence type="ECO:0000313" key="7">
    <source>
        <dbReference type="EMBL" id="EWY39846.1"/>
    </source>
</evidence>
<dbReference type="GO" id="GO:0003677">
    <property type="term" value="F:DNA binding"/>
    <property type="evidence" value="ECO:0007669"/>
    <property type="project" value="UniProtKB-KW"/>
</dbReference>
<dbReference type="InterPro" id="IPR050950">
    <property type="entry name" value="HTH-type_LysR_regulators"/>
</dbReference>
<feature type="domain" description="HTH lysR-type" evidence="6">
    <location>
        <begin position="3"/>
        <end position="60"/>
    </location>
</feature>
<dbReference type="Proteomes" id="UP000019486">
    <property type="component" value="Unassembled WGS sequence"/>
</dbReference>
<dbReference type="EMBL" id="AVFL01000010">
    <property type="protein sequence ID" value="EWY39846.1"/>
    <property type="molecule type" value="Genomic_DNA"/>
</dbReference>
<evidence type="ECO:0000313" key="8">
    <source>
        <dbReference type="Proteomes" id="UP000019486"/>
    </source>
</evidence>
<organism evidence="7 8">
    <name type="scientific">Skermanella stibiiresistens SB22</name>
    <dbReference type="NCBI Taxonomy" id="1385369"/>
    <lineage>
        <taxon>Bacteria</taxon>
        <taxon>Pseudomonadati</taxon>
        <taxon>Pseudomonadota</taxon>
        <taxon>Alphaproteobacteria</taxon>
        <taxon>Rhodospirillales</taxon>
        <taxon>Azospirillaceae</taxon>
        <taxon>Skermanella</taxon>
    </lineage>
</organism>
<dbReference type="PANTHER" id="PTHR30419">
    <property type="entry name" value="HTH-TYPE TRANSCRIPTIONAL REGULATOR YBHD"/>
    <property type="match status" value="1"/>
</dbReference>
<dbReference type="GO" id="GO:0003700">
    <property type="term" value="F:DNA-binding transcription factor activity"/>
    <property type="evidence" value="ECO:0007669"/>
    <property type="project" value="InterPro"/>
</dbReference>
<dbReference type="SUPFAM" id="SSF46785">
    <property type="entry name" value="Winged helix' DNA-binding domain"/>
    <property type="match status" value="1"/>
</dbReference>
<evidence type="ECO:0000256" key="5">
    <source>
        <dbReference type="SAM" id="MobiDB-lite"/>
    </source>
</evidence>
<dbReference type="PRINTS" id="PR00039">
    <property type="entry name" value="HTHLYSR"/>
</dbReference>
<dbReference type="OrthoDB" id="7282659at2"/>
<dbReference type="PATRIC" id="fig|1385369.3.peg.3214"/>
<dbReference type="SUPFAM" id="SSF53850">
    <property type="entry name" value="Periplasmic binding protein-like II"/>
    <property type="match status" value="1"/>
</dbReference>
<sequence length="318" mass="34892">MNMELRQIRAFIVVARFGSFTRAADLLNLSQPALTVQIRQLEQALGVKLFDRNTRSVDLTRMGRELLPVLTRLMGEMDAVVSGTREIAAMRYGVVRIAALPSVAATVLPPLIARFKERHPHIRVTVRDSVVDRINAMVRDEVVDLGIGADLEPEADLRMAPLFEDEMRAVVPVGHPLCSEREVRLERLAGEPLILMDVGSSVRRLTDRAFADLGHLAKPAYEVTYMSTALGLVRAGLGIAILPSTAIELRLEPAIPALPIVEPRLRRPITLVLKAGRTPPPAAATFRDFLLERAAVEPESAENNARAPRLTPRAGPPA</sequence>
<protein>
    <submittedName>
        <fullName evidence="7">LysR family transcriptional regulator</fullName>
    </submittedName>
</protein>
<keyword evidence="2" id="KW-0805">Transcription regulation</keyword>
<accession>W9H4X9</accession>
<dbReference type="GO" id="GO:0005829">
    <property type="term" value="C:cytosol"/>
    <property type="evidence" value="ECO:0007669"/>
    <property type="project" value="TreeGrafter"/>
</dbReference>
<dbReference type="Gene3D" id="3.40.190.290">
    <property type="match status" value="1"/>
</dbReference>
<dbReference type="InterPro" id="IPR036390">
    <property type="entry name" value="WH_DNA-bd_sf"/>
</dbReference>
<dbReference type="AlphaFoldDB" id="W9H4X9"/>
<gene>
    <name evidence="7" type="ORF">N825_04950</name>
</gene>